<geneLocation type="chloroplast" evidence="1"/>
<sequence length="169" mass="20592">MDDKIFVANSFDLIMITINALDTYTIDDIIRSNHLDIQELFLLRTKNYMRYQLSLYKYTNYQYLKVIQNISKIISQDYIQHNITDILRDIIRHQHNIKKCSLKTKNYIKKFTVNYRKVFQPYLIGYLKYINNKHIEEISVLNLYFLYIIYINKNSLYFTCLQTIYNSHK</sequence>
<accession>A0A1G4NTA8</accession>
<keyword evidence="1" id="KW-0934">Plastid</keyword>
<dbReference type="GeneID" id="29998966"/>
<organism evidence="1">
    <name type="scientific">Galaxaura rugosa</name>
    <dbReference type="NCBI Taxonomy" id="268570"/>
    <lineage>
        <taxon>Eukaryota</taxon>
        <taxon>Rhodophyta</taxon>
        <taxon>Florideophyceae</taxon>
        <taxon>Nemaliophycidae</taxon>
        <taxon>Nemaliales</taxon>
        <taxon>Galaxauraceae</taxon>
        <taxon>Galaxaura</taxon>
    </lineage>
</organism>
<reference evidence="1" key="1">
    <citation type="submission" date="2016-10" db="EMBL/GenBank/DDBJ databases">
        <title>Chloroplast genomes as a tool to resolve red algal phylogenies: a case study in the Nemaliales.</title>
        <authorList>
            <person name="Costa J.F."/>
            <person name="Lin S.M."/>
            <person name="Macaya E.C."/>
            <person name="Fernandez-Garcia C."/>
            <person name="Verbruggen H."/>
        </authorList>
    </citation>
    <scope>NUCLEOTIDE SEQUENCE</scope>
    <source>
        <strain evidence="1">JFC0074</strain>
    </source>
</reference>
<evidence type="ECO:0000313" key="1">
    <source>
        <dbReference type="EMBL" id="SCW21854.1"/>
    </source>
</evidence>
<dbReference type="RefSeq" id="YP_009313600.1">
    <property type="nucleotide sequence ID" value="NC_031657.1"/>
</dbReference>
<name>A0A1G4NTA8_9FLOR</name>
<reference evidence="1" key="2">
    <citation type="submission" date="2016-10" db="EMBL/GenBank/DDBJ databases">
        <authorList>
            <person name="de Groot N.N."/>
        </authorList>
    </citation>
    <scope>NUCLEOTIDE SEQUENCE</scope>
    <source>
        <strain evidence="1">JFC0074</strain>
    </source>
</reference>
<dbReference type="EMBL" id="LT622865">
    <property type="protein sequence ID" value="SCW21854.1"/>
    <property type="molecule type" value="Genomic_DNA"/>
</dbReference>
<protein>
    <submittedName>
        <fullName evidence="1">Uncharacterized protein</fullName>
    </submittedName>
</protein>
<proteinExistence type="predicted"/>
<keyword evidence="1" id="KW-0150">Chloroplast</keyword>
<dbReference type="AlphaFoldDB" id="A0A1G4NTA8"/>
<gene>
    <name evidence="1" type="primary">ORF_6</name>
    <name evidence="1" type="ORF">JFC0074_233</name>
</gene>